<dbReference type="Proteomes" id="UP001170310">
    <property type="component" value="Unassembled WGS sequence"/>
</dbReference>
<reference evidence="1" key="1">
    <citation type="submission" date="2023-07" db="EMBL/GenBank/DDBJ databases">
        <title>Genome content predicts the carbon catabolic preferences of heterotrophic bacteria.</title>
        <authorList>
            <person name="Gralka M."/>
        </authorList>
    </citation>
    <scope>NUCLEOTIDE SEQUENCE</scope>
    <source>
        <strain evidence="1">E2R20</strain>
    </source>
</reference>
<accession>A0AAW7YUS8</accession>
<keyword evidence="2" id="KW-1185">Reference proteome</keyword>
<comment type="caution">
    <text evidence="1">The sequence shown here is derived from an EMBL/GenBank/DDBJ whole genome shotgun (WGS) entry which is preliminary data.</text>
</comment>
<gene>
    <name evidence="1" type="ORF">Q4528_13465</name>
</gene>
<dbReference type="EMBL" id="JAUOQO010000230">
    <property type="protein sequence ID" value="MDO6575118.1"/>
    <property type="molecule type" value="Genomic_DNA"/>
</dbReference>
<protein>
    <submittedName>
        <fullName evidence="1">Uncharacterized protein</fullName>
    </submittedName>
</protein>
<sequence>MGKELKVVPLPYLKIAGNLTVAISMAVTTQGFTISPMNEWFSGSLEAQYGDVVFSSKVTKKARGR</sequence>
<organism evidence="1 2">
    <name type="scientific">Staphylococcus pasteuri_A</name>
    <dbReference type="NCBI Taxonomy" id="3062664"/>
    <lineage>
        <taxon>Bacteria</taxon>
        <taxon>Bacillati</taxon>
        <taxon>Bacillota</taxon>
        <taxon>Bacilli</taxon>
        <taxon>Bacillales</taxon>
        <taxon>Staphylococcaceae</taxon>
        <taxon>Staphylococcus</taxon>
    </lineage>
</organism>
<name>A0AAW7YUS8_9STAP</name>
<evidence type="ECO:0000313" key="1">
    <source>
        <dbReference type="EMBL" id="MDO6575118.1"/>
    </source>
</evidence>
<proteinExistence type="predicted"/>
<feature type="non-terminal residue" evidence="1">
    <location>
        <position position="65"/>
    </location>
</feature>
<dbReference type="AlphaFoldDB" id="A0AAW7YUS8"/>
<evidence type="ECO:0000313" key="2">
    <source>
        <dbReference type="Proteomes" id="UP001170310"/>
    </source>
</evidence>